<keyword evidence="2" id="KW-1185">Reference proteome</keyword>
<name>A0ACC2SN31_9FUNG</name>
<keyword evidence="1" id="KW-0456">Lyase</keyword>
<dbReference type="Proteomes" id="UP001165960">
    <property type="component" value="Unassembled WGS sequence"/>
</dbReference>
<accession>A0ACC2SN31</accession>
<dbReference type="EC" id="4.1.1.50" evidence="1"/>
<evidence type="ECO:0000313" key="1">
    <source>
        <dbReference type="EMBL" id="KAJ9063672.1"/>
    </source>
</evidence>
<gene>
    <name evidence="1" type="primary">SPE2_2</name>
    <name evidence="1" type="ORF">DSO57_1038508</name>
</gene>
<proteinExistence type="predicted"/>
<protein>
    <submittedName>
        <fullName evidence="1">Spermidine resistance protein</fullName>
        <ecNumber evidence="1">4.1.1.50</ecNumber>
    </submittedName>
</protein>
<reference evidence="1" key="1">
    <citation type="submission" date="2022-04" db="EMBL/GenBank/DDBJ databases">
        <title>Genome of the entomopathogenic fungus Entomophthora muscae.</title>
        <authorList>
            <person name="Elya C."/>
            <person name="Lovett B.R."/>
            <person name="Lee E."/>
            <person name="Macias A.M."/>
            <person name="Hajek A.E."/>
            <person name="De Bivort B.L."/>
            <person name="Kasson M.T."/>
            <person name="De Fine Licht H.H."/>
            <person name="Stajich J.E."/>
        </authorList>
    </citation>
    <scope>NUCLEOTIDE SEQUENCE</scope>
    <source>
        <strain evidence="1">Berkeley</strain>
    </source>
</reference>
<comment type="caution">
    <text evidence="1">The sequence shown here is derived from an EMBL/GenBank/DDBJ whole genome shotgun (WGS) entry which is preliminary data.</text>
</comment>
<organism evidence="1 2">
    <name type="scientific">Entomophthora muscae</name>
    <dbReference type="NCBI Taxonomy" id="34485"/>
    <lineage>
        <taxon>Eukaryota</taxon>
        <taxon>Fungi</taxon>
        <taxon>Fungi incertae sedis</taxon>
        <taxon>Zoopagomycota</taxon>
        <taxon>Entomophthoromycotina</taxon>
        <taxon>Entomophthoromycetes</taxon>
        <taxon>Entomophthorales</taxon>
        <taxon>Entomophthoraceae</taxon>
        <taxon>Entomophthora</taxon>
    </lineage>
</organism>
<sequence>MDNIPGETTSVLPSTDFGGFEGPEKLLEIWFASSPDTITASEGIASSKLGLRAITRADWVDILKLVHCEILSVISNCHVDAYLLSESSLFVYPHKLVLKTCGTTTLLVALPKLLKKAKEFLLVECPYRVFYSRKAFMFPEKQLYPHSDWKQEVEFLDKHFENGAPYIIGRTNGDHWYLYSTPSSPDAKEETISNVDDFTIEILMTGLNEKASKVFYLRPDQEAGHVGGAEVARTIGLNDLYPGIQGDAFLFSPCGFSMNALHQDQYFNIHVTPEQHCSYASFEANIPLSGTSSQEALENLVSKVIEAFGATQFTVTLFKSHNPLVNSEAPTLPMIPGFSKSDNILYDFDGYYLRYCHFKAAP</sequence>
<evidence type="ECO:0000313" key="2">
    <source>
        <dbReference type="Proteomes" id="UP001165960"/>
    </source>
</evidence>
<dbReference type="EMBL" id="QTSX02004756">
    <property type="protein sequence ID" value="KAJ9063672.1"/>
    <property type="molecule type" value="Genomic_DNA"/>
</dbReference>